<dbReference type="Pfam" id="PF03466">
    <property type="entry name" value="LysR_substrate"/>
    <property type="match status" value="1"/>
</dbReference>
<evidence type="ECO:0000256" key="4">
    <source>
        <dbReference type="ARBA" id="ARBA00023159"/>
    </source>
</evidence>
<comment type="caution">
    <text evidence="7">The sequence shown here is derived from an EMBL/GenBank/DDBJ whole genome shotgun (WGS) entry which is preliminary data.</text>
</comment>
<evidence type="ECO:0000256" key="3">
    <source>
        <dbReference type="ARBA" id="ARBA00023125"/>
    </source>
</evidence>
<sequence>MRLTPMSSAEQWEALHSGKIDFGYGNYPPTDRSLRHTEVTCERLGVVLAHDHPLAARPNLMMADLRGESVLMQPRSLYPRLHDDIIVAVGMRAITLQVMAEVVDLEALLTLVASGDAMTFMPENQVRVLMLGEAVWRPVGDLDVQVCEVALWRPEQDDDPLLRPLIDIVHEIRNRQQAHDGGTARCPGD</sequence>
<feature type="domain" description="LysR substrate-binding" evidence="6">
    <location>
        <begin position="2"/>
        <end position="171"/>
    </location>
</feature>
<protein>
    <submittedName>
        <fullName evidence="7">LysR family substrate-binding domain-containing protein</fullName>
    </submittedName>
</protein>
<evidence type="ECO:0000256" key="5">
    <source>
        <dbReference type="ARBA" id="ARBA00023163"/>
    </source>
</evidence>
<dbReference type="Proteomes" id="UP001206639">
    <property type="component" value="Unassembled WGS sequence"/>
</dbReference>
<dbReference type="InterPro" id="IPR005119">
    <property type="entry name" value="LysR_subst-bd"/>
</dbReference>
<keyword evidence="5" id="KW-0804">Transcription</keyword>
<keyword evidence="4" id="KW-0010">Activator</keyword>
<proteinExistence type="inferred from homology"/>
<accession>A0ABT2M6Y9</accession>
<evidence type="ECO:0000259" key="6">
    <source>
        <dbReference type="Pfam" id="PF03466"/>
    </source>
</evidence>
<keyword evidence="2" id="KW-0805">Transcription regulation</keyword>
<evidence type="ECO:0000256" key="2">
    <source>
        <dbReference type="ARBA" id="ARBA00023015"/>
    </source>
</evidence>
<organism evidence="7 8">
    <name type="scientific">Mycobacterium deserti</name>
    <dbReference type="NCBI Taxonomy" id="2978347"/>
    <lineage>
        <taxon>Bacteria</taxon>
        <taxon>Bacillati</taxon>
        <taxon>Actinomycetota</taxon>
        <taxon>Actinomycetes</taxon>
        <taxon>Mycobacteriales</taxon>
        <taxon>Mycobacteriaceae</taxon>
        <taxon>Mycobacterium</taxon>
    </lineage>
</organism>
<dbReference type="SUPFAM" id="SSF53850">
    <property type="entry name" value="Periplasmic binding protein-like II"/>
    <property type="match status" value="1"/>
</dbReference>
<evidence type="ECO:0000256" key="1">
    <source>
        <dbReference type="ARBA" id="ARBA00009437"/>
    </source>
</evidence>
<dbReference type="PANTHER" id="PTHR30346">
    <property type="entry name" value="TRANSCRIPTIONAL DUAL REGULATOR HCAR-RELATED"/>
    <property type="match status" value="1"/>
</dbReference>
<dbReference type="Gene3D" id="3.40.190.10">
    <property type="entry name" value="Periplasmic binding protein-like II"/>
    <property type="match status" value="2"/>
</dbReference>
<comment type="similarity">
    <text evidence="1">Belongs to the LysR transcriptional regulatory family.</text>
</comment>
<keyword evidence="8" id="KW-1185">Reference proteome</keyword>
<dbReference type="PANTHER" id="PTHR30346:SF0">
    <property type="entry name" value="HCA OPERON TRANSCRIPTIONAL ACTIVATOR HCAR"/>
    <property type="match status" value="1"/>
</dbReference>
<evidence type="ECO:0000313" key="7">
    <source>
        <dbReference type="EMBL" id="MCT7658025.1"/>
    </source>
</evidence>
<keyword evidence="3" id="KW-0238">DNA-binding</keyword>
<evidence type="ECO:0000313" key="8">
    <source>
        <dbReference type="Proteomes" id="UP001206639"/>
    </source>
</evidence>
<dbReference type="CDD" id="cd08414">
    <property type="entry name" value="PBP2_LTTR_aromatics_like"/>
    <property type="match status" value="1"/>
</dbReference>
<name>A0ABT2M6Y9_9MYCO</name>
<gene>
    <name evidence="7" type="ORF">N4S67_06285</name>
</gene>
<reference evidence="8" key="1">
    <citation type="submission" date="2023-07" db="EMBL/GenBank/DDBJ databases">
        <authorList>
            <person name="Deng Y."/>
            <person name="Zhang Y.-Q."/>
        </authorList>
    </citation>
    <scope>NUCLEOTIDE SEQUENCE [LARGE SCALE GENOMIC DNA]</scope>
    <source>
        <strain evidence="8">CPCC 205710</strain>
    </source>
</reference>
<dbReference type="EMBL" id="JAODWD010000002">
    <property type="protein sequence ID" value="MCT7658025.1"/>
    <property type="molecule type" value="Genomic_DNA"/>
</dbReference>